<dbReference type="EMBL" id="CP003009">
    <property type="protein sequence ID" value="AEO62717.1"/>
    <property type="molecule type" value="Genomic_DNA"/>
</dbReference>
<dbReference type="KEGG" id="ttt:THITE_2107200"/>
<dbReference type="InterPro" id="IPR012310">
    <property type="entry name" value="DNA_ligase_ATP-dep_cent"/>
</dbReference>
<dbReference type="RefSeq" id="XP_003649053.1">
    <property type="nucleotide sequence ID" value="XM_003649005.1"/>
</dbReference>
<evidence type="ECO:0000256" key="5">
    <source>
        <dbReference type="ARBA" id="ARBA00023242"/>
    </source>
</evidence>
<evidence type="ECO:0000256" key="3">
    <source>
        <dbReference type="ARBA" id="ARBA00022741"/>
    </source>
</evidence>
<protein>
    <recommendedName>
        <fullName evidence="7">ATP-dependent DNA ligase family profile domain-containing protein</fullName>
    </recommendedName>
</protein>
<evidence type="ECO:0000256" key="1">
    <source>
        <dbReference type="ARBA" id="ARBA00007572"/>
    </source>
</evidence>
<dbReference type="OrthoDB" id="2160351at2759"/>
<dbReference type="Proteomes" id="UP000008181">
    <property type="component" value="Chromosome 1"/>
</dbReference>
<keyword evidence="2" id="KW-0436">Ligase</keyword>
<evidence type="ECO:0000259" key="7">
    <source>
        <dbReference type="PROSITE" id="PS50160"/>
    </source>
</evidence>
<keyword evidence="3" id="KW-0547">Nucleotide-binding</keyword>
<feature type="domain" description="ATP-dependent DNA ligase family profile" evidence="7">
    <location>
        <begin position="383"/>
        <end position="524"/>
    </location>
</feature>
<dbReference type="eggNOG" id="KOG0966">
    <property type="taxonomic scope" value="Eukaryota"/>
</dbReference>
<reference evidence="8 9" key="1">
    <citation type="journal article" date="2011" name="Nat. Biotechnol.">
        <title>Comparative genomic analysis of the thermophilic biomass-degrading fungi Myceliophthora thermophila and Thielavia terrestris.</title>
        <authorList>
            <person name="Berka R.M."/>
            <person name="Grigoriev I.V."/>
            <person name="Otillar R."/>
            <person name="Salamov A."/>
            <person name="Grimwood J."/>
            <person name="Reid I."/>
            <person name="Ishmael N."/>
            <person name="John T."/>
            <person name="Darmond C."/>
            <person name="Moisan M.-C."/>
            <person name="Henrissat B."/>
            <person name="Coutinho P.M."/>
            <person name="Lombard V."/>
            <person name="Natvig D.O."/>
            <person name="Lindquist E."/>
            <person name="Schmutz J."/>
            <person name="Lucas S."/>
            <person name="Harris P."/>
            <person name="Powlowski J."/>
            <person name="Bellemare A."/>
            <person name="Taylor D."/>
            <person name="Butler G."/>
            <person name="de Vries R.P."/>
            <person name="Allijn I.E."/>
            <person name="van den Brink J."/>
            <person name="Ushinsky S."/>
            <person name="Storms R."/>
            <person name="Powell A.J."/>
            <person name="Paulsen I.T."/>
            <person name="Elbourne L.D.H."/>
            <person name="Baker S.E."/>
            <person name="Magnuson J."/>
            <person name="LaBoissiere S."/>
            <person name="Clutterbuck A.J."/>
            <person name="Martinez D."/>
            <person name="Wogulis M."/>
            <person name="de Leon A.L."/>
            <person name="Rey M.W."/>
            <person name="Tsang A."/>
        </authorList>
    </citation>
    <scope>NUCLEOTIDE SEQUENCE [LARGE SCALE GENOMIC DNA]</scope>
    <source>
        <strain evidence="9">ATCC 38088 / NRRL 8126</strain>
    </source>
</reference>
<feature type="compositionally biased region" description="Low complexity" evidence="6">
    <location>
        <begin position="868"/>
        <end position="877"/>
    </location>
</feature>
<dbReference type="PROSITE" id="PS50160">
    <property type="entry name" value="DNA_LIGASE_A3"/>
    <property type="match status" value="1"/>
</dbReference>
<dbReference type="Pfam" id="PF04675">
    <property type="entry name" value="DNA_ligase_A_N"/>
    <property type="match status" value="1"/>
</dbReference>
<feature type="compositionally biased region" description="Polar residues" evidence="6">
    <location>
        <begin position="747"/>
        <end position="756"/>
    </location>
</feature>
<keyword evidence="5" id="KW-0539">Nucleus</keyword>
<sequence>MPFLFSYVCDLLQRLEDNQHARSGLRSNAAIIQEWFRAHQGLLHRDDHNSAALLSALLPEKRTDRVYFIREKKLQIIIGRALGLGRSRIAQLGRWSNPDARIDLAGCVEGILNETPNPISPAHRPVTVDEIDQLLHGVAANCRFSSPAVRSSAPENCPAHKELALGELYKRLSARDAKWLTRLILKNYAPVILNEHVVYTSCHPLLPLILKVQDDFTVAGRILDTQRRERTVTGSNDLAGYLKPTLGVKIGRQMWLKGRSIKHCLSMVQGRVSCEEKIDGEYCQVHIDLSKGYDCIQIFSKSGKDSTKDRQALHDSIRKSLQLGQPSCPLKRGCILEGELVVYSDKHSKVLDFHKIRKHVSRSGSFLGTDKDSQPHPWEHLMIVYYDLLMVDDESLLAVKHSERFQRLKKLITPVPGRSALVKREIIDCTRPSAVSDLRRAFAKCITARGEGLVLKADDPYFDFGTLRRPYSCCPIKLKKEYIGNFGDIGDFAVVGARFDATKARTYTNIPRLKWTHFYVGCLDNKEEVQRFGKRPRFVVTNVVELNAIQLETFTTSVNPDSVRPEDNTAIDLRIEPGVDNGKRPSVIFPTPPVVDLRCFSFGKEGNTGFWSPRFPSVSKIHCDRTYHDAISFAELQEMAAKEKEAPPPEDSQELLGWIAALEKSERKTAVDTTSQSTTSTNTASMTPTPRDLDPSCRRDSPTPSPARRRSGQLTPPTSSAAQLSESTTGDGVNKQAGTAPGRQRPFESSQQNSIPERSKIRRFSDDQDDDTLRGATSNPASFSSTQRRISLSRRNTEAHMPMPTLASSDSMHQPGAENSQPGTTGPARPPIQSSVSFHEGPTCSFPAQSPPDSTNSGPPTQVNTSQSPEESPAPSAGKCRYLGDACAFSTYSILLSPCIANFPWVTEDLLSCHGVTEFLRDPKEWLADQAATSTTTPASSSSGIPGASLSAPAGQKGRRKRKIVLVDARRREATVAFLQLVEAAQLKRRSGEREYVPVYDWRVLEAVREEEQKLARSRERPRSRLDIISSSGVGRRFWVGLA</sequence>
<dbReference type="AlphaFoldDB" id="G2QTA0"/>
<dbReference type="Gene3D" id="1.10.3260.10">
    <property type="entry name" value="DNA ligase, ATP-dependent, N-terminal domain"/>
    <property type="match status" value="1"/>
</dbReference>
<dbReference type="InterPro" id="IPR012340">
    <property type="entry name" value="NA-bd_OB-fold"/>
</dbReference>
<dbReference type="PANTHER" id="PTHR45997">
    <property type="entry name" value="DNA LIGASE 4"/>
    <property type="match status" value="1"/>
</dbReference>
<evidence type="ECO:0000313" key="8">
    <source>
        <dbReference type="EMBL" id="AEO62717.1"/>
    </source>
</evidence>
<accession>G2QTA0</accession>
<feature type="compositionally biased region" description="Low complexity" evidence="6">
    <location>
        <begin position="673"/>
        <end position="689"/>
    </location>
</feature>
<dbReference type="SUPFAM" id="SSF56091">
    <property type="entry name" value="DNA ligase/mRNA capping enzyme, catalytic domain"/>
    <property type="match status" value="1"/>
</dbReference>
<dbReference type="InterPro" id="IPR036599">
    <property type="entry name" value="DNA_ligase_N_sf"/>
</dbReference>
<keyword evidence="9" id="KW-1185">Reference proteome</keyword>
<dbReference type="GO" id="GO:0006297">
    <property type="term" value="P:nucleotide-excision repair, DNA gap filling"/>
    <property type="evidence" value="ECO:0007669"/>
    <property type="project" value="TreeGrafter"/>
</dbReference>
<dbReference type="PANTHER" id="PTHR45997:SF2">
    <property type="entry name" value="ATP DEPENDENT DNA LIGASE DOMAIN PROTEIN (AFU_ORTHOLOGUE AFUA_5G02430)"/>
    <property type="match status" value="1"/>
</dbReference>
<dbReference type="GO" id="GO:0006310">
    <property type="term" value="P:DNA recombination"/>
    <property type="evidence" value="ECO:0007669"/>
    <property type="project" value="InterPro"/>
</dbReference>
<comment type="similarity">
    <text evidence="1">Belongs to the ATP-dependent DNA ligase family.</text>
</comment>
<dbReference type="Pfam" id="PF01068">
    <property type="entry name" value="DNA_ligase_A_M"/>
    <property type="match status" value="1"/>
</dbReference>
<dbReference type="CDD" id="cd08039">
    <property type="entry name" value="Adenylation_DNA_ligase_Fungal"/>
    <property type="match status" value="1"/>
</dbReference>
<dbReference type="GO" id="GO:0006303">
    <property type="term" value="P:double-strand break repair via nonhomologous end joining"/>
    <property type="evidence" value="ECO:0007669"/>
    <property type="project" value="TreeGrafter"/>
</dbReference>
<feature type="region of interest" description="Disordered" evidence="6">
    <location>
        <begin position="666"/>
        <end position="877"/>
    </location>
</feature>
<evidence type="ECO:0000256" key="4">
    <source>
        <dbReference type="ARBA" id="ARBA00022840"/>
    </source>
</evidence>
<dbReference type="GeneID" id="11517645"/>
<feature type="compositionally biased region" description="Polar residues" evidence="6">
    <location>
        <begin position="775"/>
        <end position="794"/>
    </location>
</feature>
<dbReference type="InterPro" id="IPR012308">
    <property type="entry name" value="DNA_ligase_ATP-dep_N"/>
</dbReference>
<evidence type="ECO:0000256" key="2">
    <source>
        <dbReference type="ARBA" id="ARBA00022598"/>
    </source>
</evidence>
<feature type="compositionally biased region" description="Low complexity" evidence="6">
    <location>
        <begin position="931"/>
        <end position="955"/>
    </location>
</feature>
<name>G2QTA0_THETT</name>
<feature type="compositionally biased region" description="Polar residues" evidence="6">
    <location>
        <begin position="846"/>
        <end position="867"/>
    </location>
</feature>
<keyword evidence="4" id="KW-0067">ATP-binding</keyword>
<dbReference type="GO" id="GO:0005524">
    <property type="term" value="F:ATP binding"/>
    <property type="evidence" value="ECO:0007669"/>
    <property type="project" value="UniProtKB-KW"/>
</dbReference>
<evidence type="ECO:0000256" key="6">
    <source>
        <dbReference type="SAM" id="MobiDB-lite"/>
    </source>
</evidence>
<dbReference type="Gene3D" id="3.30.470.30">
    <property type="entry name" value="DNA ligase/mRNA capping enzyme"/>
    <property type="match status" value="1"/>
</dbReference>
<dbReference type="GO" id="GO:0003677">
    <property type="term" value="F:DNA binding"/>
    <property type="evidence" value="ECO:0007669"/>
    <property type="project" value="InterPro"/>
</dbReference>
<feature type="compositionally biased region" description="Polar residues" evidence="6">
    <location>
        <begin position="806"/>
        <end position="824"/>
    </location>
</feature>
<proteinExistence type="inferred from homology"/>
<dbReference type="GO" id="GO:0003910">
    <property type="term" value="F:DNA ligase (ATP) activity"/>
    <property type="evidence" value="ECO:0007669"/>
    <property type="project" value="InterPro"/>
</dbReference>
<dbReference type="HOGENOM" id="CLU_004299_4_0_1"/>
<organism evidence="8 9">
    <name type="scientific">Thermothielavioides terrestris (strain ATCC 38088 / NRRL 8126)</name>
    <name type="common">Thielavia terrestris</name>
    <dbReference type="NCBI Taxonomy" id="578455"/>
    <lineage>
        <taxon>Eukaryota</taxon>
        <taxon>Fungi</taxon>
        <taxon>Dikarya</taxon>
        <taxon>Ascomycota</taxon>
        <taxon>Pezizomycotina</taxon>
        <taxon>Sordariomycetes</taxon>
        <taxon>Sordariomycetidae</taxon>
        <taxon>Sordariales</taxon>
        <taxon>Chaetomiaceae</taxon>
        <taxon>Thermothielavioides</taxon>
        <taxon>Thermothielavioides terrestris</taxon>
    </lineage>
</organism>
<feature type="compositionally biased region" description="Basic and acidic residues" evidence="6">
    <location>
        <begin position="757"/>
        <end position="766"/>
    </location>
</feature>
<dbReference type="Gene3D" id="2.40.50.140">
    <property type="entry name" value="Nucleic acid-binding proteins"/>
    <property type="match status" value="1"/>
</dbReference>
<feature type="compositionally biased region" description="Basic and acidic residues" evidence="6">
    <location>
        <begin position="691"/>
        <end position="701"/>
    </location>
</feature>
<dbReference type="GO" id="GO:0032807">
    <property type="term" value="C:DNA ligase IV complex"/>
    <property type="evidence" value="ECO:0007669"/>
    <property type="project" value="TreeGrafter"/>
</dbReference>
<dbReference type="InterPro" id="IPR029710">
    <property type="entry name" value="LIG4"/>
</dbReference>
<feature type="compositionally biased region" description="Polar residues" evidence="6">
    <location>
        <begin position="712"/>
        <end position="731"/>
    </location>
</feature>
<dbReference type="STRING" id="578455.G2QTA0"/>
<evidence type="ECO:0000313" key="9">
    <source>
        <dbReference type="Proteomes" id="UP000008181"/>
    </source>
</evidence>
<feature type="region of interest" description="Disordered" evidence="6">
    <location>
        <begin position="930"/>
        <end position="956"/>
    </location>
</feature>
<gene>
    <name evidence="8" type="ORF">THITE_2107200</name>
</gene>